<evidence type="ECO:0000256" key="2">
    <source>
        <dbReference type="ARBA" id="ARBA00023015"/>
    </source>
</evidence>
<dbReference type="GO" id="GO:0003677">
    <property type="term" value="F:DNA binding"/>
    <property type="evidence" value="ECO:0007669"/>
    <property type="project" value="InterPro"/>
</dbReference>
<dbReference type="InterPro" id="IPR013249">
    <property type="entry name" value="RNA_pol_sigma70_r4_t2"/>
</dbReference>
<evidence type="ECO:0000256" key="4">
    <source>
        <dbReference type="ARBA" id="ARBA00023163"/>
    </source>
</evidence>
<dbReference type="InterPro" id="IPR013324">
    <property type="entry name" value="RNA_pol_sigma_r3/r4-like"/>
</dbReference>
<dbReference type="GO" id="GO:0006352">
    <property type="term" value="P:DNA-templated transcription initiation"/>
    <property type="evidence" value="ECO:0007669"/>
    <property type="project" value="InterPro"/>
</dbReference>
<sequence>MNQHATIAHREDVTARDWLDTGLQNLPARQRDALVLRFYESRTETEAAGILGCSVPAVKRRTSHGLRRLSSHLGPDAVLLLQRVAR</sequence>
<dbReference type="AlphaFoldDB" id="A0A7W9J3J6"/>
<comment type="similarity">
    <text evidence="1">Belongs to the sigma-70 factor family. ECF subfamily.</text>
</comment>
<protein>
    <submittedName>
        <fullName evidence="6">RNA polymerase sigma factor (Sigma-70 family)</fullName>
    </submittedName>
</protein>
<evidence type="ECO:0000259" key="5">
    <source>
        <dbReference type="Pfam" id="PF08281"/>
    </source>
</evidence>
<dbReference type="CDD" id="cd06171">
    <property type="entry name" value="Sigma70_r4"/>
    <property type="match status" value="1"/>
</dbReference>
<gene>
    <name evidence="6" type="ORF">HDA39_001700</name>
</gene>
<keyword evidence="3" id="KW-0731">Sigma factor</keyword>
<dbReference type="EMBL" id="JACHMY010000001">
    <property type="protein sequence ID" value="MBB5834966.1"/>
    <property type="molecule type" value="Genomic_DNA"/>
</dbReference>
<feature type="domain" description="RNA polymerase sigma factor 70 region 4 type 2" evidence="5">
    <location>
        <begin position="17"/>
        <end position="69"/>
    </location>
</feature>
<proteinExistence type="inferred from homology"/>
<keyword evidence="4" id="KW-0804">Transcription</keyword>
<keyword evidence="2" id="KW-0805">Transcription regulation</keyword>
<organism evidence="6 7">
    <name type="scientific">Kribbella italica</name>
    <dbReference type="NCBI Taxonomy" id="1540520"/>
    <lineage>
        <taxon>Bacteria</taxon>
        <taxon>Bacillati</taxon>
        <taxon>Actinomycetota</taxon>
        <taxon>Actinomycetes</taxon>
        <taxon>Propionibacteriales</taxon>
        <taxon>Kribbellaceae</taxon>
        <taxon>Kribbella</taxon>
    </lineage>
</organism>
<evidence type="ECO:0000313" key="7">
    <source>
        <dbReference type="Proteomes" id="UP000549971"/>
    </source>
</evidence>
<dbReference type="RefSeq" id="WP_202892912.1">
    <property type="nucleotide sequence ID" value="NZ_JACHMY010000001.1"/>
</dbReference>
<dbReference type="SUPFAM" id="SSF88659">
    <property type="entry name" value="Sigma3 and sigma4 domains of RNA polymerase sigma factors"/>
    <property type="match status" value="1"/>
</dbReference>
<name>A0A7W9J3J6_9ACTN</name>
<dbReference type="Gene3D" id="1.10.10.10">
    <property type="entry name" value="Winged helix-like DNA-binding domain superfamily/Winged helix DNA-binding domain"/>
    <property type="match status" value="1"/>
</dbReference>
<accession>A0A7W9J3J6</accession>
<evidence type="ECO:0000256" key="1">
    <source>
        <dbReference type="ARBA" id="ARBA00010641"/>
    </source>
</evidence>
<evidence type="ECO:0000313" key="6">
    <source>
        <dbReference type="EMBL" id="MBB5834966.1"/>
    </source>
</evidence>
<dbReference type="InterPro" id="IPR036388">
    <property type="entry name" value="WH-like_DNA-bd_sf"/>
</dbReference>
<reference evidence="6 7" key="1">
    <citation type="submission" date="2020-08" db="EMBL/GenBank/DDBJ databases">
        <title>Sequencing the genomes of 1000 actinobacteria strains.</title>
        <authorList>
            <person name="Klenk H.-P."/>
        </authorList>
    </citation>
    <scope>NUCLEOTIDE SEQUENCE [LARGE SCALE GENOMIC DNA]</scope>
    <source>
        <strain evidence="6 7">DSM 28967</strain>
    </source>
</reference>
<dbReference type="Pfam" id="PF08281">
    <property type="entry name" value="Sigma70_r4_2"/>
    <property type="match status" value="1"/>
</dbReference>
<keyword evidence="7" id="KW-1185">Reference proteome</keyword>
<dbReference type="GO" id="GO:0016987">
    <property type="term" value="F:sigma factor activity"/>
    <property type="evidence" value="ECO:0007669"/>
    <property type="project" value="UniProtKB-KW"/>
</dbReference>
<evidence type="ECO:0000256" key="3">
    <source>
        <dbReference type="ARBA" id="ARBA00023082"/>
    </source>
</evidence>
<dbReference type="Proteomes" id="UP000549971">
    <property type="component" value="Unassembled WGS sequence"/>
</dbReference>
<comment type="caution">
    <text evidence="6">The sequence shown here is derived from an EMBL/GenBank/DDBJ whole genome shotgun (WGS) entry which is preliminary data.</text>
</comment>